<protein>
    <submittedName>
        <fullName evidence="1">Uncharacterized protein</fullName>
    </submittedName>
</protein>
<name>A0ABR5AM89_9BACL</name>
<accession>A0ABR5AM89</accession>
<keyword evidence="2" id="KW-1185">Reference proteome</keyword>
<dbReference type="RefSeq" id="WP_041045341.1">
    <property type="nucleotide sequence ID" value="NZ_JXAK01000003.1"/>
</dbReference>
<sequence length="233" mass="25451">MPFDNTSGLNISAQREFIMKHGEKVHYYTGMKCTCASSVQPTGSNLYDPNRANVSCAACKGIGWVWLDGGKIIGVVENINQHKDLLNSGIAAPGDLVFSPDLRVTLSDYDKIQLTWPQGIPFECELISRGSGASDSTLYGVMNVMQCIAVDPASGTVTAYNSGVDFVYDKNTPANQITWQGAHVPAAGVVYSLKYQALVDWIVFTPPQPRRERGTNLGQRVILRKRHIVFPGV</sequence>
<proteinExistence type="predicted"/>
<dbReference type="EMBL" id="JXAK01000003">
    <property type="protein sequence ID" value="KIL42067.1"/>
    <property type="molecule type" value="Genomic_DNA"/>
</dbReference>
<organism evidence="1 2">
    <name type="scientific">Gordoniibacillus kamchatkensis</name>
    <dbReference type="NCBI Taxonomy" id="1590651"/>
    <lineage>
        <taxon>Bacteria</taxon>
        <taxon>Bacillati</taxon>
        <taxon>Bacillota</taxon>
        <taxon>Bacilli</taxon>
        <taxon>Bacillales</taxon>
        <taxon>Paenibacillaceae</taxon>
        <taxon>Gordoniibacillus</taxon>
    </lineage>
</organism>
<comment type="caution">
    <text evidence="1">The sequence shown here is derived from an EMBL/GenBank/DDBJ whole genome shotgun (WGS) entry which is preliminary data.</text>
</comment>
<evidence type="ECO:0000313" key="1">
    <source>
        <dbReference type="EMBL" id="KIL42067.1"/>
    </source>
</evidence>
<dbReference type="Proteomes" id="UP000031967">
    <property type="component" value="Unassembled WGS sequence"/>
</dbReference>
<evidence type="ECO:0000313" key="2">
    <source>
        <dbReference type="Proteomes" id="UP000031967"/>
    </source>
</evidence>
<reference evidence="1 2" key="1">
    <citation type="submission" date="2014-12" db="EMBL/GenBank/DDBJ databases">
        <title>Draft genome sequence of Paenibacillus kamchatkensis strain B-2647.</title>
        <authorList>
            <person name="Karlyshev A.V."/>
            <person name="Kudryashova E.B."/>
        </authorList>
    </citation>
    <scope>NUCLEOTIDE SEQUENCE [LARGE SCALE GENOMIC DNA]</scope>
    <source>
        <strain evidence="1 2">VKM B-2647</strain>
    </source>
</reference>
<gene>
    <name evidence="1" type="ORF">SD70_02470</name>
</gene>